<dbReference type="SUPFAM" id="SSF49695">
    <property type="entry name" value="gamma-Crystallin-like"/>
    <property type="match status" value="1"/>
</dbReference>
<gene>
    <name evidence="6" type="primary">LOC103509026</name>
</gene>
<dbReference type="Proteomes" id="UP000079169">
    <property type="component" value="Unplaced"/>
</dbReference>
<feature type="signal peptide" evidence="3">
    <location>
        <begin position="1"/>
        <end position="24"/>
    </location>
</feature>
<evidence type="ECO:0000259" key="4">
    <source>
        <dbReference type="SMART" id="SM00247"/>
    </source>
</evidence>
<evidence type="ECO:0000256" key="3">
    <source>
        <dbReference type="SAM" id="SignalP"/>
    </source>
</evidence>
<dbReference type="SMART" id="SM00247">
    <property type="entry name" value="XTALbg"/>
    <property type="match status" value="1"/>
</dbReference>
<name>A0A3Q0IYH4_DIACI</name>
<proteinExistence type="inferred from homology"/>
<dbReference type="Gene3D" id="2.60.20.10">
    <property type="entry name" value="Crystallins"/>
    <property type="match status" value="1"/>
</dbReference>
<accession>A0A3Q0IYH4</accession>
<sequence>MASKSVLFALFVTVLSVLITSGSCWRIWLFRDKDHKGGHIEMSGEGCQNLPGDFNDRTSSVNTHGGCVRLYEHGGCTGDVRDVFMGSGAHNDLGALGFNDKVTSVGNCPRRRRDAAFDSFKTNSFDSHRWPRQVKKV</sequence>
<protein>
    <submittedName>
        <fullName evidence="6">Uncharacterized protein LOC103509026</fullName>
    </submittedName>
</protein>
<dbReference type="AlphaFoldDB" id="A0A3Q0IYH4"/>
<evidence type="ECO:0000313" key="5">
    <source>
        <dbReference type="Proteomes" id="UP000079169"/>
    </source>
</evidence>
<keyword evidence="3" id="KW-0732">Signal</keyword>
<feature type="chain" id="PRO_5018044276" evidence="3">
    <location>
        <begin position="25"/>
        <end position="137"/>
    </location>
</feature>
<reference evidence="6" key="1">
    <citation type="submission" date="2025-08" db="UniProtKB">
        <authorList>
            <consortium name="RefSeq"/>
        </authorList>
    </citation>
    <scope>IDENTIFICATION</scope>
</reference>
<organism evidence="5 6">
    <name type="scientific">Diaphorina citri</name>
    <name type="common">Asian citrus psyllid</name>
    <dbReference type="NCBI Taxonomy" id="121845"/>
    <lineage>
        <taxon>Eukaryota</taxon>
        <taxon>Metazoa</taxon>
        <taxon>Ecdysozoa</taxon>
        <taxon>Arthropoda</taxon>
        <taxon>Hexapoda</taxon>
        <taxon>Insecta</taxon>
        <taxon>Pterygota</taxon>
        <taxon>Neoptera</taxon>
        <taxon>Paraneoptera</taxon>
        <taxon>Hemiptera</taxon>
        <taxon>Sternorrhyncha</taxon>
        <taxon>Psylloidea</taxon>
        <taxon>Psyllidae</taxon>
        <taxon>Diaphorininae</taxon>
        <taxon>Diaphorina</taxon>
    </lineage>
</organism>
<dbReference type="InterPro" id="IPR011024">
    <property type="entry name" value="G_crystallin-like"/>
</dbReference>
<dbReference type="Pfam" id="PF00030">
    <property type="entry name" value="Crystall"/>
    <property type="match status" value="1"/>
</dbReference>
<dbReference type="InterPro" id="IPR001064">
    <property type="entry name" value="Beta/gamma_crystallin"/>
</dbReference>
<evidence type="ECO:0000256" key="1">
    <source>
        <dbReference type="ARBA" id="ARBA00009646"/>
    </source>
</evidence>
<evidence type="ECO:0000313" key="6">
    <source>
        <dbReference type="RefSeq" id="XP_026679480.1"/>
    </source>
</evidence>
<dbReference type="GeneID" id="103509026"/>
<evidence type="ECO:0000256" key="2">
    <source>
        <dbReference type="ARBA" id="ARBA00022737"/>
    </source>
</evidence>
<dbReference type="PROSITE" id="PS51257">
    <property type="entry name" value="PROKAR_LIPOPROTEIN"/>
    <property type="match status" value="1"/>
</dbReference>
<feature type="domain" description="Beta/gamma crystallin 'Greek key'" evidence="4">
    <location>
        <begin position="26"/>
        <end position="108"/>
    </location>
</feature>
<dbReference type="PaxDb" id="121845-A0A3Q0IYH4"/>
<keyword evidence="5" id="KW-1185">Reference proteome</keyword>
<dbReference type="RefSeq" id="XP_026679480.1">
    <property type="nucleotide sequence ID" value="XM_026823679.1"/>
</dbReference>
<dbReference type="KEGG" id="dci:103509026"/>
<keyword evidence="2" id="KW-0677">Repeat</keyword>
<comment type="similarity">
    <text evidence="1">Belongs to the beta/gamma-crystallin family.</text>
</comment>